<dbReference type="SMART" id="SM01321">
    <property type="entry name" value="Y1_Tnp"/>
    <property type="match status" value="1"/>
</dbReference>
<dbReference type="InterPro" id="IPR002686">
    <property type="entry name" value="Transposase_17"/>
</dbReference>
<reference evidence="3" key="1">
    <citation type="journal article" date="2019" name="Int. J. Syst. Evol. Microbiol.">
        <title>The Global Catalogue of Microorganisms (GCM) 10K type strain sequencing project: providing services to taxonomists for standard genome sequencing and annotation.</title>
        <authorList>
            <consortium name="The Broad Institute Genomics Platform"/>
            <consortium name="The Broad Institute Genome Sequencing Center for Infectious Disease"/>
            <person name="Wu L."/>
            <person name="Ma J."/>
        </authorList>
    </citation>
    <scope>NUCLEOTIDE SEQUENCE [LARGE SCALE GENOMIC DNA]</scope>
    <source>
        <strain evidence="3">KCTC 42986</strain>
    </source>
</reference>
<dbReference type="EMBL" id="JBHRTP010000008">
    <property type="protein sequence ID" value="MFC3107123.1"/>
    <property type="molecule type" value="Genomic_DNA"/>
</dbReference>
<evidence type="ECO:0000313" key="2">
    <source>
        <dbReference type="EMBL" id="MFC3107123.1"/>
    </source>
</evidence>
<proteinExistence type="predicted"/>
<accession>A0ABV7EWI5</accession>
<dbReference type="RefSeq" id="WP_390326452.1">
    <property type="nucleotide sequence ID" value="NZ_JBHRTP010000008.1"/>
</dbReference>
<dbReference type="Gene3D" id="3.30.70.1290">
    <property type="entry name" value="Transposase IS200-like"/>
    <property type="match status" value="1"/>
</dbReference>
<comment type="caution">
    <text evidence="2">The sequence shown here is derived from an EMBL/GenBank/DDBJ whole genome shotgun (WGS) entry which is preliminary data.</text>
</comment>
<dbReference type="PANTHER" id="PTHR36966:SF1">
    <property type="entry name" value="REP-ASSOCIATED TYROSINE TRANSPOSASE"/>
    <property type="match status" value="1"/>
</dbReference>
<dbReference type="InterPro" id="IPR036515">
    <property type="entry name" value="Transposase_17_sf"/>
</dbReference>
<dbReference type="SUPFAM" id="SSF143422">
    <property type="entry name" value="Transposase IS200-like"/>
    <property type="match status" value="1"/>
</dbReference>
<keyword evidence="3" id="KW-1185">Reference proteome</keyword>
<evidence type="ECO:0000313" key="3">
    <source>
        <dbReference type="Proteomes" id="UP001595530"/>
    </source>
</evidence>
<evidence type="ECO:0000259" key="1">
    <source>
        <dbReference type="SMART" id="SM01321"/>
    </source>
</evidence>
<organism evidence="2 3">
    <name type="scientific">Undibacterium arcticum</name>
    <dbReference type="NCBI Taxonomy" id="1762892"/>
    <lineage>
        <taxon>Bacteria</taxon>
        <taxon>Pseudomonadati</taxon>
        <taxon>Pseudomonadota</taxon>
        <taxon>Betaproteobacteria</taxon>
        <taxon>Burkholderiales</taxon>
        <taxon>Oxalobacteraceae</taxon>
        <taxon>Undibacterium</taxon>
    </lineage>
</organism>
<dbReference type="Proteomes" id="UP001595530">
    <property type="component" value="Unassembled WGS sequence"/>
</dbReference>
<feature type="domain" description="Transposase IS200-like" evidence="1">
    <location>
        <begin position="9"/>
        <end position="136"/>
    </location>
</feature>
<name>A0ABV7EWI5_9BURK</name>
<dbReference type="InterPro" id="IPR052715">
    <property type="entry name" value="RAYT_transposase"/>
</dbReference>
<sequence length="181" mass="21030">MSNYRRANIRGGAYFFTVNTLRRMPILTELTMRAALRDAIAQTRLSHPFTIDAWVLLPDHLHCIWTLPQGDANFSARWSMIKRLVSQRCGAEFGAADLSASRASRKETGIWQRRFWEHQIRDDNDFSRHVDYIHWNPVKHGLVTRAIDWPYSTFHRYVAGGMYLTDWGLSEATEFANNLGE</sequence>
<gene>
    <name evidence="2" type="ORF">ACFOFO_03950</name>
</gene>
<dbReference type="PANTHER" id="PTHR36966">
    <property type="entry name" value="REP-ASSOCIATED TYROSINE TRANSPOSASE"/>
    <property type="match status" value="1"/>
</dbReference>
<dbReference type="NCBIfam" id="NF047646">
    <property type="entry name" value="REP_Tyr_transpos"/>
    <property type="match status" value="1"/>
</dbReference>
<protein>
    <submittedName>
        <fullName evidence="2">Transposase</fullName>
    </submittedName>
</protein>